<dbReference type="SUPFAM" id="SSF53335">
    <property type="entry name" value="S-adenosyl-L-methionine-dependent methyltransferases"/>
    <property type="match status" value="1"/>
</dbReference>
<organism evidence="2 3">
    <name type="scientific">Candidatus Magasanikbacteria bacterium RIFOXYA2_FULL_44_8</name>
    <dbReference type="NCBI Taxonomy" id="1798696"/>
    <lineage>
        <taxon>Bacteria</taxon>
        <taxon>Candidatus Magasanikiibacteriota</taxon>
    </lineage>
</organism>
<sequence>MQIIKFHNQDIQVSPRDEADVSVVREIFKLREYKATEAVIVGAVDPIVDVGAHAGLFTLYCRALNKRVKIFAIEPEAKNITALGAHLATNHVSDVKVAVGALSGKTGEMLLKISEDSHNHRILPDGVVSDPSDMAKITTWTLRDFCAKNKIKNISLLKMDIEGAEFEVFASLAPEDYLLFKNVILEYHDNRQRNHHLIESLLRENGFGVQKFPSKFDKTMGFIFANNKRLK</sequence>
<protein>
    <recommendedName>
        <fullName evidence="1">Methyltransferase FkbM domain-containing protein</fullName>
    </recommendedName>
</protein>
<reference evidence="2 3" key="1">
    <citation type="journal article" date="2016" name="Nat. Commun.">
        <title>Thousands of microbial genomes shed light on interconnected biogeochemical processes in an aquifer system.</title>
        <authorList>
            <person name="Anantharaman K."/>
            <person name="Brown C.T."/>
            <person name="Hug L.A."/>
            <person name="Sharon I."/>
            <person name="Castelle C.J."/>
            <person name="Probst A.J."/>
            <person name="Thomas B.C."/>
            <person name="Singh A."/>
            <person name="Wilkins M.J."/>
            <person name="Karaoz U."/>
            <person name="Brodie E.L."/>
            <person name="Williams K.H."/>
            <person name="Hubbard S.S."/>
            <person name="Banfield J.F."/>
        </authorList>
    </citation>
    <scope>NUCLEOTIDE SEQUENCE [LARGE SCALE GENOMIC DNA]</scope>
</reference>
<dbReference type="AlphaFoldDB" id="A0A1F6NKM4"/>
<dbReference type="NCBIfam" id="TIGR01444">
    <property type="entry name" value="fkbM_fam"/>
    <property type="match status" value="1"/>
</dbReference>
<accession>A0A1F6NKM4</accession>
<dbReference type="PANTHER" id="PTHR34203">
    <property type="entry name" value="METHYLTRANSFERASE, FKBM FAMILY PROTEIN"/>
    <property type="match status" value="1"/>
</dbReference>
<name>A0A1F6NKM4_9BACT</name>
<dbReference type="InterPro" id="IPR052514">
    <property type="entry name" value="SAM-dependent_MTase"/>
</dbReference>
<dbReference type="EMBL" id="MFQR01000038">
    <property type="protein sequence ID" value="OGH84204.1"/>
    <property type="molecule type" value="Genomic_DNA"/>
</dbReference>
<gene>
    <name evidence="2" type="ORF">A2261_03590</name>
</gene>
<proteinExistence type="predicted"/>
<feature type="domain" description="Methyltransferase FkbM" evidence="1">
    <location>
        <begin position="49"/>
        <end position="207"/>
    </location>
</feature>
<comment type="caution">
    <text evidence="2">The sequence shown here is derived from an EMBL/GenBank/DDBJ whole genome shotgun (WGS) entry which is preliminary data.</text>
</comment>
<dbReference type="PANTHER" id="PTHR34203:SF15">
    <property type="entry name" value="SLL1173 PROTEIN"/>
    <property type="match status" value="1"/>
</dbReference>
<dbReference type="Pfam" id="PF05050">
    <property type="entry name" value="Methyltransf_21"/>
    <property type="match status" value="1"/>
</dbReference>
<dbReference type="InterPro" id="IPR006342">
    <property type="entry name" value="FkbM_mtfrase"/>
</dbReference>
<evidence type="ECO:0000313" key="3">
    <source>
        <dbReference type="Proteomes" id="UP000177803"/>
    </source>
</evidence>
<dbReference type="Proteomes" id="UP000177803">
    <property type="component" value="Unassembled WGS sequence"/>
</dbReference>
<dbReference type="Gene3D" id="3.40.50.150">
    <property type="entry name" value="Vaccinia Virus protein VP39"/>
    <property type="match status" value="1"/>
</dbReference>
<evidence type="ECO:0000259" key="1">
    <source>
        <dbReference type="Pfam" id="PF05050"/>
    </source>
</evidence>
<evidence type="ECO:0000313" key="2">
    <source>
        <dbReference type="EMBL" id="OGH84204.1"/>
    </source>
</evidence>
<dbReference type="InterPro" id="IPR029063">
    <property type="entry name" value="SAM-dependent_MTases_sf"/>
</dbReference>